<name>A0ABV6DM55_9BACL</name>
<dbReference type="InterPro" id="IPR024072">
    <property type="entry name" value="DHFR-like_dom_sf"/>
</dbReference>
<gene>
    <name evidence="2" type="ORF">ACFFK0_14895</name>
</gene>
<keyword evidence="3" id="KW-1185">Reference proteome</keyword>
<evidence type="ECO:0000259" key="1">
    <source>
        <dbReference type="Pfam" id="PF01872"/>
    </source>
</evidence>
<dbReference type="Proteomes" id="UP001589776">
    <property type="component" value="Unassembled WGS sequence"/>
</dbReference>
<reference evidence="2 3" key="1">
    <citation type="submission" date="2024-09" db="EMBL/GenBank/DDBJ databases">
        <authorList>
            <person name="Sun Q."/>
            <person name="Mori K."/>
        </authorList>
    </citation>
    <scope>NUCLEOTIDE SEQUENCE [LARGE SCALE GENOMIC DNA]</scope>
    <source>
        <strain evidence="2 3">CCM 7759</strain>
    </source>
</reference>
<feature type="domain" description="Bacterial bifunctional deaminase-reductase C-terminal" evidence="1">
    <location>
        <begin position="5"/>
        <end position="172"/>
    </location>
</feature>
<dbReference type="Pfam" id="PF01872">
    <property type="entry name" value="RibD_C"/>
    <property type="match status" value="1"/>
</dbReference>
<dbReference type="Gene3D" id="3.40.430.10">
    <property type="entry name" value="Dihydrofolate Reductase, subunit A"/>
    <property type="match status" value="1"/>
</dbReference>
<sequence length="186" mass="20727">MLNRISIDGYFASLNEETFGMDWFVHDPEVDVALRSGRGTLDTLILGGRTYRGFERSWVPILHNPQAPQSMRAVAEELTAMTKIVFSKETGELTWANTKRYNGSVGDVARSLKEGEGTDIMVMGSGTIVQQLAREGLIDEYVFILTPVVAGKGKPLFEYVDRFGLMLIEAKAFASGNVVLRYRLQQ</sequence>
<dbReference type="PANTHER" id="PTHR38011">
    <property type="entry name" value="DIHYDROFOLATE REDUCTASE FAMILY PROTEIN (AFU_ORTHOLOGUE AFUA_8G06820)"/>
    <property type="match status" value="1"/>
</dbReference>
<evidence type="ECO:0000313" key="2">
    <source>
        <dbReference type="EMBL" id="MFC0213730.1"/>
    </source>
</evidence>
<dbReference type="SUPFAM" id="SSF53597">
    <property type="entry name" value="Dihydrofolate reductase-like"/>
    <property type="match status" value="1"/>
</dbReference>
<dbReference type="PANTHER" id="PTHR38011:SF11">
    <property type="entry name" value="2,5-DIAMINO-6-RIBOSYLAMINO-4(3H)-PYRIMIDINONE 5'-PHOSPHATE REDUCTASE"/>
    <property type="match status" value="1"/>
</dbReference>
<proteinExistence type="predicted"/>
<dbReference type="EMBL" id="JBHLWN010000060">
    <property type="protein sequence ID" value="MFC0213730.1"/>
    <property type="molecule type" value="Genomic_DNA"/>
</dbReference>
<organism evidence="2 3">
    <name type="scientific">Paenibacillus chartarius</name>
    <dbReference type="NCBI Taxonomy" id="747481"/>
    <lineage>
        <taxon>Bacteria</taxon>
        <taxon>Bacillati</taxon>
        <taxon>Bacillota</taxon>
        <taxon>Bacilli</taxon>
        <taxon>Bacillales</taxon>
        <taxon>Paenibacillaceae</taxon>
        <taxon>Paenibacillus</taxon>
    </lineage>
</organism>
<evidence type="ECO:0000313" key="3">
    <source>
        <dbReference type="Proteomes" id="UP001589776"/>
    </source>
</evidence>
<protein>
    <submittedName>
        <fullName evidence="2">Dihydrofolate reductase family protein</fullName>
    </submittedName>
</protein>
<dbReference type="InterPro" id="IPR002734">
    <property type="entry name" value="RibDG_C"/>
</dbReference>
<dbReference type="RefSeq" id="WP_377471054.1">
    <property type="nucleotide sequence ID" value="NZ_JBHLWN010000060.1"/>
</dbReference>
<accession>A0ABV6DM55</accession>
<comment type="caution">
    <text evidence="2">The sequence shown here is derived from an EMBL/GenBank/DDBJ whole genome shotgun (WGS) entry which is preliminary data.</text>
</comment>
<dbReference type="InterPro" id="IPR050765">
    <property type="entry name" value="Riboflavin_Biosynth_HTPR"/>
</dbReference>